<feature type="transmembrane region" description="Helical" evidence="8">
    <location>
        <begin position="215"/>
        <end position="232"/>
    </location>
</feature>
<dbReference type="GO" id="GO:0044038">
    <property type="term" value="P:cell wall macromolecule biosynthetic process"/>
    <property type="evidence" value="ECO:0007669"/>
    <property type="project" value="TreeGrafter"/>
</dbReference>
<dbReference type="GO" id="GO:0071555">
    <property type="term" value="P:cell wall organization"/>
    <property type="evidence" value="ECO:0007669"/>
    <property type="project" value="TreeGrafter"/>
</dbReference>
<keyword evidence="7" id="KW-0460">Magnesium</keyword>
<evidence type="ECO:0000313" key="10">
    <source>
        <dbReference type="Proteomes" id="UP000219036"/>
    </source>
</evidence>
<comment type="subcellular location">
    <subcellularLocation>
        <location evidence="1">Cell membrane</location>
        <topology evidence="1">Multi-pass membrane protein</topology>
    </subcellularLocation>
</comment>
<keyword evidence="6 8" id="KW-0472">Membrane</keyword>
<dbReference type="GO" id="GO:0005886">
    <property type="term" value="C:plasma membrane"/>
    <property type="evidence" value="ECO:0007669"/>
    <property type="project" value="UniProtKB-SubCell"/>
</dbReference>
<evidence type="ECO:0000256" key="7">
    <source>
        <dbReference type="PIRSR" id="PIRSR600715-1"/>
    </source>
</evidence>
<feature type="transmembrane region" description="Helical" evidence="8">
    <location>
        <begin position="159"/>
        <end position="178"/>
    </location>
</feature>
<evidence type="ECO:0000256" key="2">
    <source>
        <dbReference type="ARBA" id="ARBA00022475"/>
    </source>
</evidence>
<feature type="transmembrane region" description="Helical" evidence="8">
    <location>
        <begin position="49"/>
        <end position="67"/>
    </location>
</feature>
<dbReference type="CDD" id="cd06912">
    <property type="entry name" value="GT_MraY_like"/>
    <property type="match status" value="1"/>
</dbReference>
<feature type="transmembrane region" description="Helical" evidence="8">
    <location>
        <begin position="73"/>
        <end position="90"/>
    </location>
</feature>
<dbReference type="AlphaFoldDB" id="A0A285N9I1"/>
<dbReference type="RefSeq" id="WP_096999766.1">
    <property type="nucleotide sequence ID" value="NZ_OBEI01000002.1"/>
</dbReference>
<evidence type="ECO:0000256" key="6">
    <source>
        <dbReference type="ARBA" id="ARBA00023136"/>
    </source>
</evidence>
<feature type="transmembrane region" description="Helical" evidence="8">
    <location>
        <begin position="127"/>
        <end position="147"/>
    </location>
</feature>
<name>A0A285N9I1_9AQUI</name>
<gene>
    <name evidence="9" type="ORF">SAMN06265182_0576</name>
</gene>
<feature type="binding site" evidence="7">
    <location>
        <position position="214"/>
    </location>
    <ligand>
        <name>Mg(2+)</name>
        <dbReference type="ChEBI" id="CHEBI:18420"/>
    </ligand>
</feature>
<feature type="transmembrane region" description="Helical" evidence="8">
    <location>
        <begin position="304"/>
        <end position="321"/>
    </location>
</feature>
<keyword evidence="5 8" id="KW-1133">Transmembrane helix</keyword>
<feature type="transmembrane region" description="Helical" evidence="8">
    <location>
        <begin position="102"/>
        <end position="121"/>
    </location>
</feature>
<evidence type="ECO:0000256" key="5">
    <source>
        <dbReference type="ARBA" id="ARBA00022989"/>
    </source>
</evidence>
<organism evidence="9 10">
    <name type="scientific">Persephonella hydrogeniphila</name>
    <dbReference type="NCBI Taxonomy" id="198703"/>
    <lineage>
        <taxon>Bacteria</taxon>
        <taxon>Pseudomonadati</taxon>
        <taxon>Aquificota</taxon>
        <taxon>Aquificia</taxon>
        <taxon>Aquificales</taxon>
        <taxon>Hydrogenothermaceae</taxon>
        <taxon>Persephonella</taxon>
    </lineage>
</organism>
<dbReference type="PANTHER" id="PTHR22926">
    <property type="entry name" value="PHOSPHO-N-ACETYLMURAMOYL-PENTAPEPTIDE-TRANSFERASE"/>
    <property type="match status" value="1"/>
</dbReference>
<evidence type="ECO:0000256" key="8">
    <source>
        <dbReference type="SAM" id="Phobius"/>
    </source>
</evidence>
<dbReference type="GO" id="GO:0046872">
    <property type="term" value="F:metal ion binding"/>
    <property type="evidence" value="ECO:0007669"/>
    <property type="project" value="UniProtKB-KW"/>
</dbReference>
<reference evidence="10" key="1">
    <citation type="submission" date="2017-09" db="EMBL/GenBank/DDBJ databases">
        <authorList>
            <person name="Varghese N."/>
            <person name="Submissions S."/>
        </authorList>
    </citation>
    <scope>NUCLEOTIDE SEQUENCE [LARGE SCALE GENOMIC DNA]</scope>
    <source>
        <strain evidence="10">DSM 15103</strain>
    </source>
</reference>
<dbReference type="GO" id="GO:0016780">
    <property type="term" value="F:phosphotransferase activity, for other substituted phosphate groups"/>
    <property type="evidence" value="ECO:0007669"/>
    <property type="project" value="InterPro"/>
</dbReference>
<feature type="transmembrane region" description="Helical" evidence="8">
    <location>
        <begin position="238"/>
        <end position="259"/>
    </location>
</feature>
<feature type="transmembrane region" description="Helical" evidence="8">
    <location>
        <begin position="327"/>
        <end position="346"/>
    </location>
</feature>
<dbReference type="Proteomes" id="UP000219036">
    <property type="component" value="Unassembled WGS sequence"/>
</dbReference>
<proteinExistence type="predicted"/>
<evidence type="ECO:0000256" key="3">
    <source>
        <dbReference type="ARBA" id="ARBA00022679"/>
    </source>
</evidence>
<dbReference type="PANTHER" id="PTHR22926:SF3">
    <property type="entry name" value="UNDECAPRENYL-PHOSPHATE ALPHA-N-ACETYLGLUCOSAMINYL 1-PHOSPHATE TRANSFERASE"/>
    <property type="match status" value="1"/>
</dbReference>
<keyword evidence="10" id="KW-1185">Reference proteome</keyword>
<keyword evidence="2" id="KW-1003">Cell membrane</keyword>
<evidence type="ECO:0000256" key="4">
    <source>
        <dbReference type="ARBA" id="ARBA00022692"/>
    </source>
</evidence>
<feature type="transmembrane region" description="Helical" evidence="8">
    <location>
        <begin position="6"/>
        <end position="28"/>
    </location>
</feature>
<protein>
    <submittedName>
        <fullName evidence="9">UDP-N-acetylmuramyl pentapeptide phosphotransferase/UDP-N-acetylglucosamine-1-phosphate transferase</fullName>
    </submittedName>
</protein>
<sequence length="359" mass="40277">MVLASILSFIVSAFVSFLIVRFSPHFFYDPVKAGTQKFHKRPTPRAGGLGIFLGVVFAGVVLFFKGAPFIKTYWFFVFSAFPAFLGGLLEDITKKISVKKRFLFMLLSAFIAVFLLDAVVVRVDIPFIDMLFGIYPFSFIFTVFAIAGLTNAINIIDGFNGLASGISITIFFAIAYVAYLNNDFFILAVSLIMIAGILGFFIFNYPSGLIFLGDGGAYFLGFTIAVLSILLVKKHPEVSAWFPIAVAVYPIYETLFSIYRRKFIRKVSPTAPDRFHLHTLFYKTIVKKLLGTSNPVYRNPATSPLIWSINMIGVIPAVLFWDNTLVLILSVLLFIFVYTKVYFSIIRSKLPKSKKFNSI</sequence>
<evidence type="ECO:0000256" key="1">
    <source>
        <dbReference type="ARBA" id="ARBA00004651"/>
    </source>
</evidence>
<feature type="transmembrane region" description="Helical" evidence="8">
    <location>
        <begin position="184"/>
        <end position="203"/>
    </location>
</feature>
<evidence type="ECO:0000313" key="9">
    <source>
        <dbReference type="EMBL" id="SNZ06142.1"/>
    </source>
</evidence>
<dbReference type="GO" id="GO:0009103">
    <property type="term" value="P:lipopolysaccharide biosynthetic process"/>
    <property type="evidence" value="ECO:0007669"/>
    <property type="project" value="TreeGrafter"/>
</dbReference>
<dbReference type="InterPro" id="IPR000715">
    <property type="entry name" value="Glycosyl_transferase_4"/>
</dbReference>
<dbReference type="EMBL" id="OBEI01000002">
    <property type="protein sequence ID" value="SNZ06142.1"/>
    <property type="molecule type" value="Genomic_DNA"/>
</dbReference>
<comment type="cofactor">
    <cofactor evidence="7">
        <name>Mg(2+)</name>
        <dbReference type="ChEBI" id="CHEBI:18420"/>
    </cofactor>
</comment>
<dbReference type="Pfam" id="PF00953">
    <property type="entry name" value="Glycos_transf_4"/>
    <property type="match status" value="1"/>
</dbReference>
<keyword evidence="7" id="KW-0479">Metal-binding</keyword>
<dbReference type="OrthoDB" id="9783652at2"/>
<feature type="binding site" evidence="7">
    <location>
        <position position="154"/>
    </location>
    <ligand>
        <name>Mg(2+)</name>
        <dbReference type="ChEBI" id="CHEBI:18420"/>
    </ligand>
</feature>
<keyword evidence="3 9" id="KW-0808">Transferase</keyword>
<keyword evidence="4 8" id="KW-0812">Transmembrane</keyword>
<accession>A0A285N9I1</accession>